<sequence>MEISLQYVSPDRWRRPKTWTAVGLVGRLALAYDPERRPYLIGEGEPQPLDPVEVNAALADAVDRAADRLWPGGWTTAFAEAFAIDRRGLSMSRLARQGLPPSVLLALAQTTDSHAPEALGGLLLALARYATKAAEGSHPRAQFEETIETARNAIEILMVARREKSAWRDAVTGVIKE</sequence>
<evidence type="ECO:0000313" key="1">
    <source>
        <dbReference type="EMBL" id="MEN3236920.1"/>
    </source>
</evidence>
<keyword evidence="2" id="KW-1185">Reference proteome</keyword>
<dbReference type="RefSeq" id="WP_053082093.1">
    <property type="nucleotide sequence ID" value="NZ_JAQYXP010000003.1"/>
</dbReference>
<dbReference type="Proteomes" id="UP001407347">
    <property type="component" value="Unassembled WGS sequence"/>
</dbReference>
<name>A0ABV0A1Y9_9HYPH</name>
<proteinExistence type="predicted"/>
<gene>
    <name evidence="1" type="ORF">PUR29_25760</name>
</gene>
<comment type="caution">
    <text evidence="1">The sequence shown here is derived from an EMBL/GenBank/DDBJ whole genome shotgun (WGS) entry which is preliminary data.</text>
</comment>
<organism evidence="1 2">
    <name type="scientific">Methylobacterium ajmalii</name>
    <dbReference type="NCBI Taxonomy" id="2738439"/>
    <lineage>
        <taxon>Bacteria</taxon>
        <taxon>Pseudomonadati</taxon>
        <taxon>Pseudomonadota</taxon>
        <taxon>Alphaproteobacteria</taxon>
        <taxon>Hyphomicrobiales</taxon>
        <taxon>Methylobacteriaceae</taxon>
        <taxon>Methylobacterium</taxon>
    </lineage>
</organism>
<evidence type="ECO:0000313" key="2">
    <source>
        <dbReference type="Proteomes" id="UP001407347"/>
    </source>
</evidence>
<evidence type="ECO:0008006" key="3">
    <source>
        <dbReference type="Google" id="ProtNLM"/>
    </source>
</evidence>
<reference evidence="1 2" key="1">
    <citation type="journal article" date="2023" name="PLoS ONE">
        <title>Complete genome assembly of Hawai'i environmental nontuberculous mycobacteria reveals unexpected co-isolation with methylobacteria.</title>
        <authorList>
            <person name="Hendrix J."/>
            <person name="Epperson L.E."/>
            <person name="Tong E.I."/>
            <person name="Chan Y.L."/>
            <person name="Hasan N.A."/>
            <person name="Dawrs S.N."/>
            <person name="Norton G.J."/>
            <person name="Virdi R."/>
            <person name="Crooks J.L."/>
            <person name="Chan E.D."/>
            <person name="Honda J.R."/>
            <person name="Strong M."/>
        </authorList>
    </citation>
    <scope>NUCLEOTIDE SEQUENCE [LARGE SCALE GENOMIC DNA]</scope>
    <source>
        <strain evidence="1 2">NJH_HI04-1</strain>
    </source>
</reference>
<dbReference type="EMBL" id="JAQYXP010000003">
    <property type="protein sequence ID" value="MEN3236920.1"/>
    <property type="molecule type" value="Genomic_DNA"/>
</dbReference>
<protein>
    <recommendedName>
        <fullName evidence="3">GPP34 family phosphoprotein</fullName>
    </recommendedName>
</protein>
<accession>A0ABV0A1Y9</accession>